<dbReference type="InterPro" id="IPR020845">
    <property type="entry name" value="AMP-binding_CS"/>
</dbReference>
<dbReference type="Pfam" id="PF00501">
    <property type="entry name" value="AMP-binding"/>
    <property type="match status" value="1"/>
</dbReference>
<feature type="non-terminal residue" evidence="4">
    <location>
        <position position="1"/>
    </location>
</feature>
<comment type="similarity">
    <text evidence="1">Belongs to the ATP-dependent AMP-binding enzyme family.</text>
</comment>
<dbReference type="EMBL" id="BART01025290">
    <property type="protein sequence ID" value="GAG99086.1"/>
    <property type="molecule type" value="Genomic_DNA"/>
</dbReference>
<feature type="non-terminal residue" evidence="4">
    <location>
        <position position="281"/>
    </location>
</feature>
<keyword evidence="2" id="KW-0436">Ligase</keyword>
<evidence type="ECO:0000259" key="3">
    <source>
        <dbReference type="Pfam" id="PF00501"/>
    </source>
</evidence>
<evidence type="ECO:0000256" key="1">
    <source>
        <dbReference type="ARBA" id="ARBA00006432"/>
    </source>
</evidence>
<comment type="caution">
    <text evidence="4">The sequence shown here is derived from an EMBL/GenBank/DDBJ whole genome shotgun (WGS) entry which is preliminary data.</text>
</comment>
<dbReference type="Gene3D" id="3.40.50.980">
    <property type="match status" value="2"/>
</dbReference>
<gene>
    <name evidence="4" type="ORF">S01H4_45432</name>
</gene>
<dbReference type="InterPro" id="IPR000873">
    <property type="entry name" value="AMP-dep_synth/lig_dom"/>
</dbReference>
<reference evidence="4" key="1">
    <citation type="journal article" date="2014" name="Front. Microbiol.">
        <title>High frequency of phylogenetically diverse reductive dehalogenase-homologous genes in deep subseafloor sedimentary metagenomes.</title>
        <authorList>
            <person name="Kawai M."/>
            <person name="Futagami T."/>
            <person name="Toyoda A."/>
            <person name="Takaki Y."/>
            <person name="Nishi S."/>
            <person name="Hori S."/>
            <person name="Arai W."/>
            <person name="Tsubouchi T."/>
            <person name="Morono Y."/>
            <person name="Uchiyama I."/>
            <person name="Ito T."/>
            <person name="Fujiyama A."/>
            <person name="Inagaki F."/>
            <person name="Takami H."/>
        </authorList>
    </citation>
    <scope>NUCLEOTIDE SEQUENCE</scope>
    <source>
        <strain evidence="4">Expedition CK06-06</strain>
    </source>
</reference>
<dbReference type="PANTHER" id="PTHR24096:SF149">
    <property type="entry name" value="AMP-BINDING DOMAIN-CONTAINING PROTEIN-RELATED"/>
    <property type="match status" value="1"/>
</dbReference>
<dbReference type="SUPFAM" id="SSF56801">
    <property type="entry name" value="Acetyl-CoA synthetase-like"/>
    <property type="match status" value="1"/>
</dbReference>
<evidence type="ECO:0000313" key="4">
    <source>
        <dbReference type="EMBL" id="GAG99086.1"/>
    </source>
</evidence>
<dbReference type="PROSITE" id="PS00455">
    <property type="entry name" value="AMP_BINDING"/>
    <property type="match status" value="1"/>
</dbReference>
<dbReference type="PANTHER" id="PTHR24096">
    <property type="entry name" value="LONG-CHAIN-FATTY-ACID--COA LIGASE"/>
    <property type="match status" value="1"/>
</dbReference>
<protein>
    <recommendedName>
        <fullName evidence="3">AMP-dependent synthetase/ligase domain-containing protein</fullName>
    </recommendedName>
</protein>
<feature type="domain" description="AMP-dependent synthetase/ligase" evidence="3">
    <location>
        <begin position="3"/>
        <end position="278"/>
    </location>
</feature>
<dbReference type="AlphaFoldDB" id="X1DRR6"/>
<sequence length="281" mass="31218">DDLLYELKESKAKTVICSYRRLDRINEIKDKVKIQNLIYTPVAIFPDYALPDMEKIPDAYLLTDLIEKNEPNPPAVTINAKEDLALLPFTGGTTGVPKGTMLTHFNITSNIKQSIQWFLNPLKSSVRGKSASLICVPVYHAYGLWAVHASVSWGLRMILVDARDIDQIASIIKKKRPFSVYGVPTHYMELLKTDIRKMPILYISGAAALPPSVAETFEKKTGVPMTEGYGMTETSPLTHINISAISKVTRFMAEVKRSIGVPVPDTEVKLIDIETGEEAAI</sequence>
<dbReference type="GO" id="GO:0016405">
    <property type="term" value="F:CoA-ligase activity"/>
    <property type="evidence" value="ECO:0007669"/>
    <property type="project" value="TreeGrafter"/>
</dbReference>
<organism evidence="4">
    <name type="scientific">marine sediment metagenome</name>
    <dbReference type="NCBI Taxonomy" id="412755"/>
    <lineage>
        <taxon>unclassified sequences</taxon>
        <taxon>metagenomes</taxon>
        <taxon>ecological metagenomes</taxon>
    </lineage>
</organism>
<name>X1DRR6_9ZZZZ</name>
<dbReference type="Gene3D" id="2.30.38.10">
    <property type="entry name" value="Luciferase, Domain 3"/>
    <property type="match status" value="1"/>
</dbReference>
<accession>X1DRR6</accession>
<evidence type="ECO:0000256" key="2">
    <source>
        <dbReference type="ARBA" id="ARBA00022598"/>
    </source>
</evidence>
<proteinExistence type="inferred from homology"/>